<gene>
    <name evidence="2" type="ORF">BGHDH14_bghG007133000002001</name>
</gene>
<feature type="compositionally biased region" description="Basic and acidic residues" evidence="1">
    <location>
        <begin position="707"/>
        <end position="720"/>
    </location>
</feature>
<dbReference type="OrthoDB" id="10259785at2759"/>
<evidence type="ECO:0000313" key="3">
    <source>
        <dbReference type="Proteomes" id="UP000015441"/>
    </source>
</evidence>
<dbReference type="STRING" id="546991.N1JQJ9"/>
<feature type="compositionally biased region" description="Polar residues" evidence="1">
    <location>
        <begin position="815"/>
        <end position="837"/>
    </location>
</feature>
<feature type="region of interest" description="Disordered" evidence="1">
    <location>
        <begin position="953"/>
        <end position="1041"/>
    </location>
</feature>
<feature type="compositionally biased region" description="Polar residues" evidence="1">
    <location>
        <begin position="543"/>
        <end position="566"/>
    </location>
</feature>
<feature type="compositionally biased region" description="Basic and acidic residues" evidence="1">
    <location>
        <begin position="736"/>
        <end position="750"/>
    </location>
</feature>
<organism evidence="2 3">
    <name type="scientific">Blumeria graminis f. sp. hordei (strain DH14)</name>
    <name type="common">Barley powdery mildew</name>
    <name type="synonym">Oidium monilioides f. sp. hordei</name>
    <dbReference type="NCBI Taxonomy" id="546991"/>
    <lineage>
        <taxon>Eukaryota</taxon>
        <taxon>Fungi</taxon>
        <taxon>Dikarya</taxon>
        <taxon>Ascomycota</taxon>
        <taxon>Pezizomycotina</taxon>
        <taxon>Leotiomycetes</taxon>
        <taxon>Erysiphales</taxon>
        <taxon>Erysiphaceae</taxon>
        <taxon>Blumeria</taxon>
        <taxon>Blumeria hordei</taxon>
    </lineage>
</organism>
<accession>N1JQJ9</accession>
<dbReference type="InParanoid" id="N1JQJ9"/>
<reference evidence="2 3" key="1">
    <citation type="journal article" date="2010" name="Science">
        <title>Genome expansion and gene loss in powdery mildew fungi reveal tradeoffs in extreme parasitism.</title>
        <authorList>
            <person name="Spanu P.D."/>
            <person name="Abbott J.C."/>
            <person name="Amselem J."/>
            <person name="Burgis T.A."/>
            <person name="Soanes D.M."/>
            <person name="Stueber K."/>
            <person name="Ver Loren van Themaat E."/>
            <person name="Brown J.K.M."/>
            <person name="Butcher S.A."/>
            <person name="Gurr S.J."/>
            <person name="Lebrun M.-H."/>
            <person name="Ridout C.J."/>
            <person name="Schulze-Lefert P."/>
            <person name="Talbot N.J."/>
            <person name="Ahmadinejad N."/>
            <person name="Ametz C."/>
            <person name="Barton G.R."/>
            <person name="Benjdia M."/>
            <person name="Bidzinski P."/>
            <person name="Bindschedler L.V."/>
            <person name="Both M."/>
            <person name="Brewer M.T."/>
            <person name="Cadle-Davidson L."/>
            <person name="Cadle-Davidson M.M."/>
            <person name="Collemare J."/>
            <person name="Cramer R."/>
            <person name="Frenkel O."/>
            <person name="Godfrey D."/>
            <person name="Harriman J."/>
            <person name="Hoede C."/>
            <person name="King B.C."/>
            <person name="Klages S."/>
            <person name="Kleemann J."/>
            <person name="Knoll D."/>
            <person name="Koti P.S."/>
            <person name="Kreplak J."/>
            <person name="Lopez-Ruiz F.J."/>
            <person name="Lu X."/>
            <person name="Maekawa T."/>
            <person name="Mahanil S."/>
            <person name="Micali C."/>
            <person name="Milgroom M.G."/>
            <person name="Montana G."/>
            <person name="Noir S."/>
            <person name="O'Connell R.J."/>
            <person name="Oberhaensli S."/>
            <person name="Parlange F."/>
            <person name="Pedersen C."/>
            <person name="Quesneville H."/>
            <person name="Reinhardt R."/>
            <person name="Rott M."/>
            <person name="Sacristan S."/>
            <person name="Schmidt S.M."/>
            <person name="Schoen M."/>
            <person name="Skamnioti P."/>
            <person name="Sommer H."/>
            <person name="Stephens A."/>
            <person name="Takahara H."/>
            <person name="Thordal-Christensen H."/>
            <person name="Vigouroux M."/>
            <person name="Wessling R."/>
            <person name="Wicker T."/>
            <person name="Panstruga R."/>
        </authorList>
    </citation>
    <scope>NUCLEOTIDE SEQUENCE [LARGE SCALE GENOMIC DNA]</scope>
    <source>
        <strain evidence="2">DH14</strain>
    </source>
</reference>
<proteinExistence type="predicted"/>
<feature type="compositionally biased region" description="Polar residues" evidence="1">
    <location>
        <begin position="284"/>
        <end position="293"/>
    </location>
</feature>
<dbReference type="EMBL" id="CAUH01007133">
    <property type="protein sequence ID" value="CCU82861.1"/>
    <property type="molecule type" value="Genomic_DNA"/>
</dbReference>
<feature type="region of interest" description="Disordered" evidence="1">
    <location>
        <begin position="41"/>
        <end position="65"/>
    </location>
</feature>
<keyword evidence="3" id="KW-1185">Reference proteome</keyword>
<feature type="compositionally biased region" description="Low complexity" evidence="1">
    <location>
        <begin position="986"/>
        <end position="1002"/>
    </location>
</feature>
<feature type="compositionally biased region" description="Basic and acidic residues" evidence="1">
    <location>
        <begin position="616"/>
        <end position="640"/>
    </location>
</feature>
<feature type="region of interest" description="Disordered" evidence="1">
    <location>
        <begin position="103"/>
        <end position="917"/>
    </location>
</feature>
<dbReference type="Proteomes" id="UP000015441">
    <property type="component" value="Unassembled WGS sequence"/>
</dbReference>
<feature type="compositionally biased region" description="Polar residues" evidence="1">
    <location>
        <begin position="763"/>
        <end position="780"/>
    </location>
</feature>
<sequence length="1451" mass="165104">MERWREFYVPPKSNTPWTLGGENLKKFVSPLSKIDRHFKTAEYGRSRHRSRGNYPPSPSVEDENVSLAREHLSVLRCSDPPHRGSIDQNPIIIEVNVIKKKSCNFSDTPNPKEKLKRVKNTDKNTRNSKSHDKDAGIPKENTRSTSGQTSARPKKSDHKKLPALSASDPVEGNFLSQREDLSSVTDARVKEPNISSQREHSSPVAKTKPKDSTHSHWQRKPPQVTKSQAADSAPPSQHRELSPAANSRVPDDTLPSRQKDPSPVAHSRTQDSAHLSRRREPSPVAQSRTQDTAHLSRRREPSPVAHSKIQDSAHLSRRREPSPVTNSRVPDYTLPSRQKDPSPVAHSRTQDSAHLSRRREPSPVAYSNIQDSAHLNRRREPSPVTNSRVPDYTLPSRQKDPSPVAHSRTQDSAHLSRRREPSPVAHSRTQDSAHLSRQREPSPVTNSRVPDYTLPSRQKDPSPVAHSRTQDSAHLSRRREPSPVTNSRVPDYTLPSRQKDPSPVTHSRTQDSAFLPRQRESSPVPYSRIQDSAIPSRRIDSLPVTNPRVQDSNFPSRRAKSPTTRPKSPDYTFPSRLKESLPVAHSRRQDPTISSKRKESSPVANSRVQGSTFSSGRRESSPMTSDKDSDYILPSRRRESSPVINSNVPDSIIPSRRREASPVSHSRTHDSIPPPRRRETSPVAFSRTQDSTLQSRRRDSSPVAHSRAHDSHFLYRRKDSSPVNNSKASDPTFPSRRQEPSLEAHNKSQDTHVQSRRREASPISHSRIQDSNPLFRQGDSQAAIRPKAQESTHLNRRREPSPMAHRLQDSALKVVNSSKNDQKHWNNPSNHPRSGKNTPPELTLEISEKNHSRRRTGTLVPEKSSRGNSPSPPGNRGAKVQIIETCENRGRRVQNEHIRKRQPSENSITSRAERCTSTHSVRFAHDVDTDQHYNRGYDVSSDEDNSNCVEIIKNSRYRPQNRIREESRHRSSSKSIKTLRDKKSVSRLNSPLSSPSAPSSPAFMKERTHQLPAWKLKQKFHNDPSRSPSPFSSERQVYRTDKRSPVTTLKMRHLRSPVSDRFENQTEAFKRGTTSFEKVLTQPLTQYLPPSSLQPLAANYLFDDFTQSPENYDHKYTIPVPLPPCPRMEFIEGRKDWLTLPHCPNFDVCPSCFDMSIAPTGFNQFFVPSPRNEPGVRVLCDFGKSPWFRIAWLMIITENLGSLDLFHELANIAETLPECLGEHETVRQWCSIINTRTGAPIRGFKVCLTCVKNVEILLPVLHGMFVYLDSYNAESGICALRSNSRRFVKYFDELEKIAVEANTEGAPPDPYALERLALHFDTFEECQLDTELFDCHWHIIPQLPEFTVCRECFNSVVWPLVEEGRDIPKMFSEEIHLVPRASCQLYSPYMRDAFLLAVTHNDYWILASITRQRKEAELAFKANNVGSRRMKHIGWEAENEAGSMEVWKSWE</sequence>
<dbReference type="HOGENOM" id="CLU_251277_0_0_1"/>
<feature type="compositionally biased region" description="Basic and acidic residues" evidence="1">
    <location>
        <begin position="177"/>
        <end position="201"/>
    </location>
</feature>
<feature type="compositionally biased region" description="Polar residues" evidence="1">
    <location>
        <begin position="602"/>
        <end position="615"/>
    </location>
</feature>
<evidence type="ECO:0000256" key="1">
    <source>
        <dbReference type="SAM" id="MobiDB-lite"/>
    </source>
</evidence>
<dbReference type="eggNOG" id="KOG1181">
    <property type="taxonomic scope" value="Eukaryota"/>
</dbReference>
<evidence type="ECO:0000313" key="2">
    <source>
        <dbReference type="EMBL" id="CCU82861.1"/>
    </source>
</evidence>
<feature type="compositionally biased region" description="Basic and acidic residues" evidence="1">
    <location>
        <begin position="119"/>
        <end position="142"/>
    </location>
</feature>
<feature type="compositionally biased region" description="Low complexity" evidence="1">
    <location>
        <begin position="866"/>
        <end position="877"/>
    </location>
</feature>
<feature type="compositionally biased region" description="Basic and acidic residues" evidence="1">
    <location>
        <begin position="886"/>
        <end position="897"/>
    </location>
</feature>
<name>N1JQJ9_BLUG1</name>
<protein>
    <submittedName>
        <fullName evidence="2">Transcription factor</fullName>
    </submittedName>
</protein>
<comment type="caution">
    <text evidence="2">The sequence shown here is derived from an EMBL/GenBank/DDBJ whole genome shotgun (WGS) entry which is preliminary data.</text>
</comment>